<dbReference type="KEGG" id="afg:AFULGI_00010180"/>
<dbReference type="InterPro" id="IPR001754">
    <property type="entry name" value="OMPdeCOase_dom"/>
</dbReference>
<feature type="active site" description="Proton donor" evidence="5">
    <location>
        <position position="59"/>
    </location>
</feature>
<dbReference type="GO" id="GO:0044205">
    <property type="term" value="P:'de novo' UMP biosynthetic process"/>
    <property type="evidence" value="ECO:0007669"/>
    <property type="project" value="UniProtKB-UniRule"/>
</dbReference>
<keyword evidence="2 5" id="KW-0210">Decarboxylase</keyword>
<feature type="domain" description="Orotidine 5'-phosphate decarboxylase" evidence="8">
    <location>
        <begin position="3"/>
        <end position="203"/>
    </location>
</feature>
<feature type="binding site" evidence="5">
    <location>
        <begin position="166"/>
        <end position="176"/>
    </location>
    <ligand>
        <name>substrate</name>
    </ligand>
</feature>
<dbReference type="Proteomes" id="UP000028501">
    <property type="component" value="Chromosome"/>
</dbReference>
<comment type="catalytic activity">
    <reaction evidence="5">
        <text>orotidine 5'-phosphate + H(+) = UMP + CO2</text>
        <dbReference type="Rhea" id="RHEA:11596"/>
        <dbReference type="ChEBI" id="CHEBI:15378"/>
        <dbReference type="ChEBI" id="CHEBI:16526"/>
        <dbReference type="ChEBI" id="CHEBI:57538"/>
        <dbReference type="ChEBI" id="CHEBI:57865"/>
        <dbReference type="EC" id="4.1.1.23"/>
    </reaction>
</comment>
<dbReference type="PANTHER" id="PTHR32119">
    <property type="entry name" value="OROTIDINE 5'-PHOSPHATE DECARBOXYLASE"/>
    <property type="match status" value="1"/>
</dbReference>
<feature type="active site" description="For OMPdecase activity" evidence="6">
    <location>
        <position position="57"/>
    </location>
</feature>
<protein>
    <recommendedName>
        <fullName evidence="5">Orotidine 5'-phosphate decarboxylase</fullName>
        <ecNumber evidence="5">4.1.1.23</ecNumber>
    </recommendedName>
    <alternativeName>
        <fullName evidence="5">OMP decarboxylase</fullName>
        <shortName evidence="5">OMPDCase</shortName>
        <shortName evidence="5">OMPdecase</shortName>
    </alternativeName>
</protein>
<dbReference type="RefSeq" id="WP_048095419.1">
    <property type="nucleotide sequence ID" value="NZ_CP006577.1"/>
</dbReference>
<feature type="binding site" evidence="5 7">
    <location>
        <position position="9"/>
    </location>
    <ligand>
        <name>substrate</name>
    </ligand>
</feature>
<dbReference type="EMBL" id="CP006577">
    <property type="protein sequence ID" value="AIG97803.1"/>
    <property type="molecule type" value="Genomic_DNA"/>
</dbReference>
<feature type="binding site" evidence="5 7">
    <location>
        <position position="114"/>
    </location>
    <ligand>
        <name>substrate</name>
    </ligand>
</feature>
<evidence type="ECO:0000313" key="10">
    <source>
        <dbReference type="Proteomes" id="UP000028501"/>
    </source>
</evidence>
<dbReference type="Pfam" id="PF00215">
    <property type="entry name" value="OMPdecase"/>
    <property type="match status" value="1"/>
</dbReference>
<dbReference type="InterPro" id="IPR047595">
    <property type="entry name" value="OMPdecase_arc"/>
</dbReference>
<dbReference type="AlphaFoldDB" id="A0A075WJP2"/>
<evidence type="ECO:0000256" key="6">
    <source>
        <dbReference type="PIRSR" id="PIRSR614732-1"/>
    </source>
</evidence>
<dbReference type="GO" id="GO:0005829">
    <property type="term" value="C:cytosol"/>
    <property type="evidence" value="ECO:0007669"/>
    <property type="project" value="TreeGrafter"/>
</dbReference>
<dbReference type="GeneID" id="24794530"/>
<dbReference type="SUPFAM" id="SSF51366">
    <property type="entry name" value="Ribulose-phoshate binding barrel"/>
    <property type="match status" value="1"/>
</dbReference>
<comment type="similarity">
    <text evidence="5">Belongs to the OMP decarboxylase family. Type 1 subfamily.</text>
</comment>
<comment type="subunit">
    <text evidence="5">Homodimer.</text>
</comment>
<dbReference type="GO" id="GO:0004590">
    <property type="term" value="F:orotidine-5'-phosphate decarboxylase activity"/>
    <property type="evidence" value="ECO:0007669"/>
    <property type="project" value="UniProtKB-UniRule"/>
</dbReference>
<evidence type="ECO:0000256" key="3">
    <source>
        <dbReference type="ARBA" id="ARBA00022975"/>
    </source>
</evidence>
<name>A0A075WJP2_ARCFL</name>
<dbReference type="Gene3D" id="3.20.20.70">
    <property type="entry name" value="Aldolase class I"/>
    <property type="match status" value="1"/>
</dbReference>
<feature type="binding site" evidence="5 7">
    <location>
        <position position="31"/>
    </location>
    <ligand>
        <name>substrate</name>
    </ligand>
</feature>
<dbReference type="EC" id="4.1.1.23" evidence="5"/>
<keyword evidence="3 5" id="KW-0665">Pyrimidine biosynthesis</keyword>
<proteinExistence type="inferred from homology"/>
<gene>
    <name evidence="5" type="primary">pyrF</name>
    <name evidence="9" type="ORF">AFULGI_00010180</name>
</gene>
<evidence type="ECO:0000256" key="4">
    <source>
        <dbReference type="ARBA" id="ARBA00023239"/>
    </source>
</evidence>
<organism evidence="9 10">
    <name type="scientific">Archaeoglobus fulgidus DSM 8774</name>
    <dbReference type="NCBI Taxonomy" id="1344584"/>
    <lineage>
        <taxon>Archaea</taxon>
        <taxon>Methanobacteriati</taxon>
        <taxon>Methanobacteriota</taxon>
        <taxon>Archaeoglobi</taxon>
        <taxon>Archaeoglobales</taxon>
        <taxon>Archaeoglobaceae</taxon>
        <taxon>Archaeoglobus</taxon>
    </lineage>
</organism>
<dbReference type="HOGENOM" id="CLU_067069_2_0_2"/>
<dbReference type="InterPro" id="IPR013785">
    <property type="entry name" value="Aldolase_TIM"/>
</dbReference>
<evidence type="ECO:0000256" key="5">
    <source>
        <dbReference type="HAMAP-Rule" id="MF_01200"/>
    </source>
</evidence>
<dbReference type="SMART" id="SM00934">
    <property type="entry name" value="OMPdecase"/>
    <property type="match status" value="1"/>
</dbReference>
<evidence type="ECO:0000259" key="8">
    <source>
        <dbReference type="SMART" id="SM00934"/>
    </source>
</evidence>
<dbReference type="InterPro" id="IPR011060">
    <property type="entry name" value="RibuloseP-bd_barrel"/>
</dbReference>
<dbReference type="NCBIfam" id="TIGR01740">
    <property type="entry name" value="pyrF"/>
    <property type="match status" value="1"/>
</dbReference>
<evidence type="ECO:0000256" key="1">
    <source>
        <dbReference type="ARBA" id="ARBA00004861"/>
    </source>
</evidence>
<sequence>MKQLILALDVMDGEKAMEIAKKVAEHVDRIKVNYPLVLSAGVGIMKRLSEIKPVIADFKIADIPYTSSLIARIAFENSAESVIVHGFVGSDTLREVCRVAEEFGGKVYAVTELSSPGGEEFMSAVSLKIVEKAKEAGCHGLIAPSTRIERLREIRKAAGDMEILCPGIGAQKGSIEAVKYADGIIVGRGIYASDNPAEEARKLRRVLKI</sequence>
<feature type="active site" description="For OMPdecase activity" evidence="6">
    <location>
        <position position="59"/>
    </location>
</feature>
<dbReference type="CDD" id="cd04725">
    <property type="entry name" value="OMP_decarboxylase_like"/>
    <property type="match status" value="1"/>
</dbReference>
<feature type="binding site" evidence="5 7">
    <location>
        <position position="187"/>
    </location>
    <ligand>
        <name>substrate</name>
    </ligand>
</feature>
<dbReference type="InterPro" id="IPR014732">
    <property type="entry name" value="OMPdecase"/>
</dbReference>
<dbReference type="PANTHER" id="PTHR32119:SF2">
    <property type="entry name" value="OROTIDINE 5'-PHOSPHATE DECARBOXYLASE"/>
    <property type="match status" value="1"/>
</dbReference>
<evidence type="ECO:0000256" key="2">
    <source>
        <dbReference type="ARBA" id="ARBA00022793"/>
    </source>
</evidence>
<dbReference type="UniPathway" id="UPA00070">
    <property type="reaction ID" value="UER00120"/>
</dbReference>
<dbReference type="HAMAP" id="MF_01200_A">
    <property type="entry name" value="OMPdecase_type1_A"/>
    <property type="match status" value="1"/>
</dbReference>
<comment type="pathway">
    <text evidence="1 5">Pyrimidine metabolism; UMP biosynthesis via de novo pathway; UMP from orotate: step 2/2.</text>
</comment>
<dbReference type="NCBIfam" id="NF010386">
    <property type="entry name" value="PRK13813.1"/>
    <property type="match status" value="1"/>
</dbReference>
<feature type="active site" description="For OMPdecase activity" evidence="6">
    <location>
        <position position="62"/>
    </location>
</feature>
<comment type="function">
    <text evidence="5">Catalyzes the decarboxylation of orotidine 5'-monophosphate (OMP) to uridine 5'-monophosphate (UMP).</text>
</comment>
<evidence type="ECO:0000256" key="7">
    <source>
        <dbReference type="PIRSR" id="PIRSR614732-2"/>
    </source>
</evidence>
<reference evidence="9 10" key="1">
    <citation type="submission" date="2013-07" db="EMBL/GenBank/DDBJ databases">
        <title>Genome of Archaeoglobus fulgidus.</title>
        <authorList>
            <person name="Fiebig A."/>
            <person name="Birkeland N.-K."/>
        </authorList>
    </citation>
    <scope>NUCLEOTIDE SEQUENCE [LARGE SCALE GENOMIC DNA]</scope>
    <source>
        <strain evidence="9 10">DSM 8774</strain>
    </source>
</reference>
<evidence type="ECO:0000313" key="9">
    <source>
        <dbReference type="EMBL" id="AIG97803.1"/>
    </source>
</evidence>
<keyword evidence="4 5" id="KW-0456">Lyase</keyword>
<accession>A0A075WJP2</accession>
<feature type="binding site" evidence="5 7">
    <location>
        <position position="188"/>
    </location>
    <ligand>
        <name>substrate</name>
    </ligand>
</feature>
<dbReference type="GO" id="GO:0006207">
    <property type="term" value="P:'de novo' pyrimidine nucleobase biosynthetic process"/>
    <property type="evidence" value="ECO:0007669"/>
    <property type="project" value="InterPro"/>
</dbReference>
<feature type="binding site" evidence="5">
    <location>
        <begin position="57"/>
        <end position="66"/>
    </location>
    <ligand>
        <name>substrate</name>
    </ligand>
</feature>